<evidence type="ECO:0000256" key="1">
    <source>
        <dbReference type="SAM" id="Phobius"/>
    </source>
</evidence>
<proteinExistence type="predicted"/>
<sequence length="365" mass="41331">MSDKKNALLRRDNMWFVLLFKRQLLRPFLWVIALFMALSVMAVHFVTAPSANNKRVLLYSENSGESAYSYGSKLIDSLITASDKEDTIFEFELADTYEELIEAVTSGSAECGFVLTDDFDEKIALCDTDELIEYVASNYTTKGEVAKETVFSEFFEIYGRILIDSKRAEIYGSDDEELRDFLLAEYDRLLLGDEVFNADYQTVEGVRATSDEKKMQPVRGLVMILITMALLLNGSEKFYGTASTVSRALSFKERTRFEILLYIAGVIVPAAVGFVLVRILDPSIGFFADIFLFVIFSFIAVMWTYLFGKLVNNGISYMAWISTLLIAQLVICPVWQDVSDYVPSLKIVSYLFPAGAYLRIIELLF</sequence>
<gene>
    <name evidence="2" type="ORF">SAMN02745229_04001</name>
</gene>
<organism evidence="2 3">
    <name type="scientific">Butyrivibrio fibrisolvens DSM 3071</name>
    <dbReference type="NCBI Taxonomy" id="1121131"/>
    <lineage>
        <taxon>Bacteria</taxon>
        <taxon>Bacillati</taxon>
        <taxon>Bacillota</taxon>
        <taxon>Clostridia</taxon>
        <taxon>Lachnospirales</taxon>
        <taxon>Lachnospiraceae</taxon>
        <taxon>Butyrivibrio</taxon>
    </lineage>
</organism>
<dbReference type="Proteomes" id="UP000184278">
    <property type="component" value="Unassembled WGS sequence"/>
</dbReference>
<protein>
    <recommendedName>
        <fullName evidence="4">ABC-2 family transporter protein</fullName>
    </recommendedName>
</protein>
<feature type="transmembrane region" description="Helical" evidence="1">
    <location>
        <begin position="317"/>
        <end position="336"/>
    </location>
</feature>
<evidence type="ECO:0000313" key="2">
    <source>
        <dbReference type="EMBL" id="SHJ03232.1"/>
    </source>
</evidence>
<feature type="transmembrane region" description="Helical" evidence="1">
    <location>
        <begin position="286"/>
        <end position="305"/>
    </location>
</feature>
<keyword evidence="1" id="KW-1133">Transmembrane helix</keyword>
<evidence type="ECO:0000313" key="3">
    <source>
        <dbReference type="Proteomes" id="UP000184278"/>
    </source>
</evidence>
<name>A0A1M6G062_BUTFI</name>
<reference evidence="3" key="1">
    <citation type="submission" date="2016-11" db="EMBL/GenBank/DDBJ databases">
        <authorList>
            <person name="Varghese N."/>
            <person name="Submissions S."/>
        </authorList>
    </citation>
    <scope>NUCLEOTIDE SEQUENCE [LARGE SCALE GENOMIC DNA]</scope>
    <source>
        <strain evidence="3">DSM 3071</strain>
    </source>
</reference>
<keyword evidence="1" id="KW-0812">Transmembrane</keyword>
<dbReference type="EMBL" id="FQXK01000057">
    <property type="protein sequence ID" value="SHJ03232.1"/>
    <property type="molecule type" value="Genomic_DNA"/>
</dbReference>
<keyword evidence="3" id="KW-1185">Reference proteome</keyword>
<dbReference type="STRING" id="1121131.SAMN02745229_04001"/>
<dbReference type="OrthoDB" id="2004088at2"/>
<evidence type="ECO:0008006" key="4">
    <source>
        <dbReference type="Google" id="ProtNLM"/>
    </source>
</evidence>
<dbReference type="RefSeq" id="WP_073390402.1">
    <property type="nucleotide sequence ID" value="NZ_FQXK01000057.1"/>
</dbReference>
<feature type="transmembrane region" description="Helical" evidence="1">
    <location>
        <begin position="259"/>
        <end position="280"/>
    </location>
</feature>
<accession>A0A1M6G062</accession>
<keyword evidence="1" id="KW-0472">Membrane</keyword>
<dbReference type="AlphaFoldDB" id="A0A1M6G062"/>
<dbReference type="GeneID" id="89511519"/>